<feature type="compositionally biased region" description="Low complexity" evidence="1">
    <location>
        <begin position="230"/>
        <end position="239"/>
    </location>
</feature>
<feature type="compositionally biased region" description="Acidic residues" evidence="1">
    <location>
        <begin position="745"/>
        <end position="756"/>
    </location>
</feature>
<proteinExistence type="predicted"/>
<accession>A0A0F7SHD6</accession>
<feature type="region of interest" description="Disordered" evidence="1">
    <location>
        <begin position="596"/>
        <end position="633"/>
    </location>
</feature>
<dbReference type="EMBL" id="LN483326">
    <property type="protein sequence ID" value="CDZ98311.1"/>
    <property type="molecule type" value="Genomic_DNA"/>
</dbReference>
<evidence type="ECO:0000256" key="1">
    <source>
        <dbReference type="SAM" id="MobiDB-lite"/>
    </source>
</evidence>
<name>A0A0F7SHD6_PHARH</name>
<feature type="region of interest" description="Disordered" evidence="1">
    <location>
        <begin position="370"/>
        <end position="391"/>
    </location>
</feature>
<keyword evidence="2" id="KW-0489">Methyltransferase</keyword>
<protein>
    <submittedName>
        <fullName evidence="2">Trna guanine-n1-methyltransferase</fullName>
    </submittedName>
</protein>
<feature type="region of interest" description="Disordered" evidence="1">
    <location>
        <begin position="716"/>
        <end position="757"/>
    </location>
</feature>
<dbReference type="AlphaFoldDB" id="A0A0F7SHD6"/>
<keyword evidence="2" id="KW-0808">Transferase</keyword>
<sequence>MSSPTPPVEKDPGSSPFPSTEDSAFPESYTSHTYTSSPTDLKLDLGFNPLSNFEEFLDTDYQHSLQSRPIRPLPTSARKTTSTVSSGARVTYDQLSTGDGFMSGKKRMTLDSSPEVPSGAISAKSASASITELDENSSLFEAGQTKAEGNGRLLSMFEEDEEEKKRGGPRFLEGTGAQCYSFQVGGGYDDHDCDDSFTMPTSLPKKRKIPVNSAILASDQPLHDNPQNRTSTSTPSDTISPEDDVESYLPSPSTAPNIHGAYYFDFPSFPYLPRGYTRQIPQLPPKIRTNLQIVRLSPACRANMWAKTVWSQRRKILALALGVEGIDADGMPIPSEEPMTLTKAEERAVEYSGVVWGKVFDAPSLVKGGKDGLKKGEDGKRKKQEKLEQASSGMNGIKEILTKDGLSITSIVREEVVWLGKKSKPILELANSKFTYQCESAATTFLYNINQNLVSLRKRLTTLITRSKLFTSKGKKGSRVNRSTKRPGSTTTSRSLKPALSSASTLSKEQKLLSANDPNLLAEFRINVATHTVTETFNSNDRSALARKGGPTRANLMNKTISGAPTAVVKATSPEILASKSREAFTLGGGFQASDNSPSAIGAGSPPASTKKKPGKKKRSALANAGNPHHMKNYVPTRLVSDQTVNHVSGNAPFMSSLLFPTSSRFLAAKPNRYRSSAYMTDEAASEEYICIFCDYSLFYGSTEASKKAVAKRKKTLARRRRAKERASGVANGLAKKSVERVHDDDEDDWDCDEELLPNGQYDVLSAEQESYGYRIERRKRKTETDH</sequence>
<feature type="compositionally biased region" description="Basic residues" evidence="1">
    <location>
        <begin position="610"/>
        <end position="620"/>
    </location>
</feature>
<organism evidence="2">
    <name type="scientific">Phaffia rhodozyma</name>
    <name type="common">Yeast</name>
    <name type="synonym">Xanthophyllomyces dendrorhous</name>
    <dbReference type="NCBI Taxonomy" id="264483"/>
    <lineage>
        <taxon>Eukaryota</taxon>
        <taxon>Fungi</taxon>
        <taxon>Dikarya</taxon>
        <taxon>Basidiomycota</taxon>
        <taxon>Agaricomycotina</taxon>
        <taxon>Tremellomycetes</taxon>
        <taxon>Cystofilobasidiales</taxon>
        <taxon>Mrakiaceae</taxon>
        <taxon>Phaffia</taxon>
    </lineage>
</organism>
<feature type="region of interest" description="Disordered" evidence="1">
    <location>
        <begin position="1"/>
        <end position="41"/>
    </location>
</feature>
<feature type="compositionally biased region" description="Polar residues" evidence="1">
    <location>
        <begin position="486"/>
        <end position="503"/>
    </location>
</feature>
<reference evidence="2" key="1">
    <citation type="submission" date="2014-08" db="EMBL/GenBank/DDBJ databases">
        <authorList>
            <person name="Sharma Rahul"/>
            <person name="Thines Marco"/>
        </authorList>
    </citation>
    <scope>NUCLEOTIDE SEQUENCE</scope>
</reference>
<feature type="compositionally biased region" description="Basic residues" evidence="1">
    <location>
        <begin position="473"/>
        <end position="485"/>
    </location>
</feature>
<feature type="compositionally biased region" description="Low complexity" evidence="1">
    <location>
        <begin position="28"/>
        <end position="39"/>
    </location>
</feature>
<feature type="region of interest" description="Disordered" evidence="1">
    <location>
        <begin position="217"/>
        <end position="251"/>
    </location>
</feature>
<dbReference type="GO" id="GO:0008168">
    <property type="term" value="F:methyltransferase activity"/>
    <property type="evidence" value="ECO:0007669"/>
    <property type="project" value="UniProtKB-KW"/>
</dbReference>
<evidence type="ECO:0000313" key="2">
    <source>
        <dbReference type="EMBL" id="CDZ98311.1"/>
    </source>
</evidence>
<dbReference type="GO" id="GO:0032259">
    <property type="term" value="P:methylation"/>
    <property type="evidence" value="ECO:0007669"/>
    <property type="project" value="UniProtKB-KW"/>
</dbReference>
<feature type="region of interest" description="Disordered" evidence="1">
    <location>
        <begin position="473"/>
        <end position="503"/>
    </location>
</feature>
<feature type="compositionally biased region" description="Basic and acidic residues" evidence="1">
    <location>
        <begin position="370"/>
        <end position="388"/>
    </location>
</feature>